<feature type="compositionally biased region" description="Low complexity" evidence="1">
    <location>
        <begin position="38"/>
        <end position="68"/>
    </location>
</feature>
<organism evidence="2 3">
    <name type="scientific">Herbaspirillum robiniae</name>
    <dbReference type="NCBI Taxonomy" id="2014887"/>
    <lineage>
        <taxon>Bacteria</taxon>
        <taxon>Pseudomonadati</taxon>
        <taxon>Pseudomonadota</taxon>
        <taxon>Betaproteobacteria</taxon>
        <taxon>Burkholderiales</taxon>
        <taxon>Oxalobacteraceae</taxon>
        <taxon>Herbaspirillum</taxon>
    </lineage>
</organism>
<name>A0A246WT98_9BURK</name>
<proteinExistence type="predicted"/>
<sequence>MNTMAINNVSSSHNAAAHAHNAPPAKKSNVNFSDLMNAGMAAQPQATTPAAATTSAATGTSTQTTTKA</sequence>
<accession>A0A246WT98</accession>
<evidence type="ECO:0000313" key="3">
    <source>
        <dbReference type="Proteomes" id="UP000197596"/>
    </source>
</evidence>
<dbReference type="AlphaFoldDB" id="A0A246WT98"/>
<comment type="caution">
    <text evidence="2">The sequence shown here is derived from an EMBL/GenBank/DDBJ whole genome shotgun (WGS) entry which is preliminary data.</text>
</comment>
<gene>
    <name evidence="2" type="ORF">CEJ42_06335</name>
</gene>
<protein>
    <submittedName>
        <fullName evidence="2">Uncharacterized protein</fullName>
    </submittedName>
</protein>
<dbReference type="Proteomes" id="UP000197596">
    <property type="component" value="Unassembled WGS sequence"/>
</dbReference>
<feature type="compositionally biased region" description="Low complexity" evidence="1">
    <location>
        <begin position="10"/>
        <end position="28"/>
    </location>
</feature>
<reference evidence="2 3" key="1">
    <citation type="submission" date="2017-06" db="EMBL/GenBank/DDBJ databases">
        <title>Herbaspirillum phytohormonus sp. nov., isolated from the root nodule of Robinia pseudoacacia in lead-zinc mine.</title>
        <authorList>
            <person name="Fan M."/>
            <person name="Lin Y."/>
        </authorList>
    </citation>
    <scope>NUCLEOTIDE SEQUENCE [LARGE SCALE GENOMIC DNA]</scope>
    <source>
        <strain evidence="2 3">HZ10</strain>
    </source>
</reference>
<dbReference type="EMBL" id="NJGU01000003">
    <property type="protein sequence ID" value="OWY30220.1"/>
    <property type="molecule type" value="Genomic_DNA"/>
</dbReference>
<evidence type="ECO:0000256" key="1">
    <source>
        <dbReference type="SAM" id="MobiDB-lite"/>
    </source>
</evidence>
<evidence type="ECO:0000313" key="2">
    <source>
        <dbReference type="EMBL" id="OWY30220.1"/>
    </source>
</evidence>
<feature type="region of interest" description="Disordered" evidence="1">
    <location>
        <begin position="1"/>
        <end position="68"/>
    </location>
</feature>